<evidence type="ECO:0000313" key="2">
    <source>
        <dbReference type="Proteomes" id="UP000708208"/>
    </source>
</evidence>
<reference evidence="1" key="1">
    <citation type="submission" date="2021-06" db="EMBL/GenBank/DDBJ databases">
        <authorList>
            <person name="Hodson N. C."/>
            <person name="Mongue J. A."/>
            <person name="Jaron S. K."/>
        </authorList>
    </citation>
    <scope>NUCLEOTIDE SEQUENCE</scope>
</reference>
<proteinExistence type="predicted"/>
<protein>
    <submittedName>
        <fullName evidence="1">Uncharacterized protein</fullName>
    </submittedName>
</protein>
<accession>A0A8J2J734</accession>
<keyword evidence="2" id="KW-1185">Reference proteome</keyword>
<sequence>MPLIKESVGGLADGESMNGVWRSLSDKPSHRLVIEPRKVSTREWNGKPQLEPSRVLSSGSWGLGPFEKFGLRDSVSMSRLFGS</sequence>
<comment type="caution">
    <text evidence="1">The sequence shown here is derived from an EMBL/GenBank/DDBJ whole genome shotgun (WGS) entry which is preliminary data.</text>
</comment>
<evidence type="ECO:0000313" key="1">
    <source>
        <dbReference type="EMBL" id="CAG7690408.1"/>
    </source>
</evidence>
<dbReference type="Proteomes" id="UP000708208">
    <property type="component" value="Unassembled WGS sequence"/>
</dbReference>
<dbReference type="EMBL" id="CAJVCH010021253">
    <property type="protein sequence ID" value="CAG7690408.1"/>
    <property type="molecule type" value="Genomic_DNA"/>
</dbReference>
<dbReference type="AlphaFoldDB" id="A0A8J2J734"/>
<organism evidence="1 2">
    <name type="scientific">Allacma fusca</name>
    <dbReference type="NCBI Taxonomy" id="39272"/>
    <lineage>
        <taxon>Eukaryota</taxon>
        <taxon>Metazoa</taxon>
        <taxon>Ecdysozoa</taxon>
        <taxon>Arthropoda</taxon>
        <taxon>Hexapoda</taxon>
        <taxon>Collembola</taxon>
        <taxon>Symphypleona</taxon>
        <taxon>Sminthuridae</taxon>
        <taxon>Allacma</taxon>
    </lineage>
</organism>
<name>A0A8J2J734_9HEXA</name>
<gene>
    <name evidence="1" type="ORF">AFUS01_LOCUS3518</name>
</gene>